<dbReference type="EMBL" id="CM042012">
    <property type="protein sequence ID" value="KAI3750453.1"/>
    <property type="molecule type" value="Genomic_DNA"/>
</dbReference>
<comment type="caution">
    <text evidence="1">The sequence shown here is derived from an EMBL/GenBank/DDBJ whole genome shotgun (WGS) entry which is preliminary data.</text>
</comment>
<reference evidence="1 2" key="2">
    <citation type="journal article" date="2022" name="Mol. Ecol. Resour.">
        <title>The genomes of chicory, endive, great burdock and yacon provide insights into Asteraceae paleo-polyploidization history and plant inulin production.</title>
        <authorList>
            <person name="Fan W."/>
            <person name="Wang S."/>
            <person name="Wang H."/>
            <person name="Wang A."/>
            <person name="Jiang F."/>
            <person name="Liu H."/>
            <person name="Zhao H."/>
            <person name="Xu D."/>
            <person name="Zhang Y."/>
        </authorList>
    </citation>
    <scope>NUCLEOTIDE SEQUENCE [LARGE SCALE GENOMIC DNA]</scope>
    <source>
        <strain evidence="2">cv. Punajuju</strain>
        <tissue evidence="1">Leaves</tissue>
    </source>
</reference>
<organism evidence="1 2">
    <name type="scientific">Cichorium intybus</name>
    <name type="common">Chicory</name>
    <dbReference type="NCBI Taxonomy" id="13427"/>
    <lineage>
        <taxon>Eukaryota</taxon>
        <taxon>Viridiplantae</taxon>
        <taxon>Streptophyta</taxon>
        <taxon>Embryophyta</taxon>
        <taxon>Tracheophyta</taxon>
        <taxon>Spermatophyta</taxon>
        <taxon>Magnoliopsida</taxon>
        <taxon>eudicotyledons</taxon>
        <taxon>Gunneridae</taxon>
        <taxon>Pentapetalae</taxon>
        <taxon>asterids</taxon>
        <taxon>campanulids</taxon>
        <taxon>Asterales</taxon>
        <taxon>Asteraceae</taxon>
        <taxon>Cichorioideae</taxon>
        <taxon>Cichorieae</taxon>
        <taxon>Cichoriinae</taxon>
        <taxon>Cichorium</taxon>
    </lineage>
</organism>
<evidence type="ECO:0000313" key="2">
    <source>
        <dbReference type="Proteomes" id="UP001055811"/>
    </source>
</evidence>
<dbReference type="Proteomes" id="UP001055811">
    <property type="component" value="Linkage Group LG04"/>
</dbReference>
<accession>A0ACB9DVW6</accession>
<keyword evidence="2" id="KW-1185">Reference proteome</keyword>
<evidence type="ECO:0000313" key="1">
    <source>
        <dbReference type="EMBL" id="KAI3750453.1"/>
    </source>
</evidence>
<name>A0ACB9DVW6_CICIN</name>
<gene>
    <name evidence="1" type="ORF">L2E82_21090</name>
</gene>
<sequence>MYTKFLQLLYVDSLKFDQVNVPRKRPAISYWSSEKIRFREECEQEERKFGLGEFNKNEEVEEESEEEDSEDTKNYFVEEYETLLSILFKRLEFSRENIKVKIEEAIQKFPEVESFKSWRKRLFDDEKIGVESTEIAFEFNNVSMVEPVLTPVMGASIVEMEKDSENDVIENDQEDCGE</sequence>
<protein>
    <submittedName>
        <fullName evidence="1">Uncharacterized protein</fullName>
    </submittedName>
</protein>
<reference evidence="2" key="1">
    <citation type="journal article" date="2022" name="Mol. Ecol. Resour.">
        <title>The genomes of chicory, endive, great burdock and yacon provide insights into Asteraceae palaeo-polyploidization history and plant inulin production.</title>
        <authorList>
            <person name="Fan W."/>
            <person name="Wang S."/>
            <person name="Wang H."/>
            <person name="Wang A."/>
            <person name="Jiang F."/>
            <person name="Liu H."/>
            <person name="Zhao H."/>
            <person name="Xu D."/>
            <person name="Zhang Y."/>
        </authorList>
    </citation>
    <scope>NUCLEOTIDE SEQUENCE [LARGE SCALE GENOMIC DNA]</scope>
    <source>
        <strain evidence="2">cv. Punajuju</strain>
    </source>
</reference>
<proteinExistence type="predicted"/>